<evidence type="ECO:0000256" key="1">
    <source>
        <dbReference type="SAM" id="MobiDB-lite"/>
    </source>
</evidence>
<comment type="caution">
    <text evidence="2">The sequence shown here is derived from an EMBL/GenBank/DDBJ whole genome shotgun (WGS) entry which is preliminary data.</text>
</comment>
<proteinExistence type="predicted"/>
<gene>
    <name evidence="2" type="ORF">FEM48_Zijuj11G0023200</name>
</gene>
<protein>
    <submittedName>
        <fullName evidence="2">Uncharacterized protein</fullName>
    </submittedName>
</protein>
<evidence type="ECO:0000313" key="3">
    <source>
        <dbReference type="Proteomes" id="UP000813462"/>
    </source>
</evidence>
<reference evidence="2" key="1">
    <citation type="journal article" date="2021" name="Front. Plant Sci.">
        <title>Chromosome-Scale Genome Assembly for Chinese Sour Jujube and Insights Into Its Genome Evolution and Domestication Signature.</title>
        <authorList>
            <person name="Shen L.-Y."/>
            <person name="Luo H."/>
            <person name="Wang X.-L."/>
            <person name="Wang X.-M."/>
            <person name="Qiu X.-J."/>
            <person name="Liu H."/>
            <person name="Zhou S.-S."/>
            <person name="Jia K.-H."/>
            <person name="Nie S."/>
            <person name="Bao Y.-T."/>
            <person name="Zhang R.-G."/>
            <person name="Yun Q.-Z."/>
            <person name="Chai Y.-H."/>
            <person name="Lu J.-Y."/>
            <person name="Li Y."/>
            <person name="Zhao S.-W."/>
            <person name="Mao J.-F."/>
            <person name="Jia S.-G."/>
            <person name="Mao Y.-M."/>
        </authorList>
    </citation>
    <scope>NUCLEOTIDE SEQUENCE</scope>
    <source>
        <strain evidence="2">AT0</strain>
        <tissue evidence="2">Leaf</tissue>
    </source>
</reference>
<organism evidence="2 3">
    <name type="scientific">Ziziphus jujuba var. spinosa</name>
    <dbReference type="NCBI Taxonomy" id="714518"/>
    <lineage>
        <taxon>Eukaryota</taxon>
        <taxon>Viridiplantae</taxon>
        <taxon>Streptophyta</taxon>
        <taxon>Embryophyta</taxon>
        <taxon>Tracheophyta</taxon>
        <taxon>Spermatophyta</taxon>
        <taxon>Magnoliopsida</taxon>
        <taxon>eudicotyledons</taxon>
        <taxon>Gunneridae</taxon>
        <taxon>Pentapetalae</taxon>
        <taxon>rosids</taxon>
        <taxon>fabids</taxon>
        <taxon>Rosales</taxon>
        <taxon>Rhamnaceae</taxon>
        <taxon>Paliureae</taxon>
        <taxon>Ziziphus</taxon>
    </lineage>
</organism>
<accession>A0A978UG94</accession>
<dbReference type="AlphaFoldDB" id="A0A978UG94"/>
<sequence>MSNKEAVCLFAVRESRSSSMRLPSSLAPRERMTEQEEFGGVVDRRGCAGKGSPEEKTQGLWRPTGPSPEIKEPAVSSGYNSGDESHNNLCSPTSVLRCLSPSNEDSESQSPRAFPNFAEVQDIREDSSVSENFSEFSDYSSFETLIPNDIFDFRSSIPDFFEETRSLRDGGVLGDDFTDIVAAGSGFDFGFGGSKTWPADDYFQDIGDLFSSDPLVAL</sequence>
<feature type="compositionally biased region" description="Polar residues" evidence="1">
    <location>
        <begin position="77"/>
        <end position="86"/>
    </location>
</feature>
<dbReference type="EMBL" id="JAEACU010000011">
    <property type="protein sequence ID" value="KAH7513825.1"/>
    <property type="molecule type" value="Genomic_DNA"/>
</dbReference>
<evidence type="ECO:0000313" key="2">
    <source>
        <dbReference type="EMBL" id="KAH7513825.1"/>
    </source>
</evidence>
<name>A0A978UG94_ZIZJJ</name>
<feature type="compositionally biased region" description="Basic and acidic residues" evidence="1">
    <location>
        <begin position="42"/>
        <end position="57"/>
    </location>
</feature>
<feature type="region of interest" description="Disordered" evidence="1">
    <location>
        <begin position="16"/>
        <end position="86"/>
    </location>
</feature>
<dbReference type="Proteomes" id="UP000813462">
    <property type="component" value="Unassembled WGS sequence"/>
</dbReference>
<feature type="compositionally biased region" description="Low complexity" evidence="1">
    <location>
        <begin position="17"/>
        <end position="27"/>
    </location>
</feature>